<organism evidence="12">
    <name type="scientific">uncultured delta proteobacterium</name>
    <dbReference type="NCBI Taxonomy" id="34034"/>
    <lineage>
        <taxon>Bacteria</taxon>
        <taxon>Deltaproteobacteria</taxon>
        <taxon>environmental samples</taxon>
    </lineage>
</organism>
<dbReference type="NCBIfam" id="TIGR00739">
    <property type="entry name" value="yajC"/>
    <property type="match status" value="1"/>
</dbReference>
<protein>
    <submittedName>
        <fullName evidence="12">Preprotein translocase, YajC subunit (Modular protein)</fullName>
    </submittedName>
</protein>
<keyword evidence="4" id="KW-1003">Cell membrane</keyword>
<comment type="similarity">
    <text evidence="2">Belongs to the YajC family.</text>
</comment>
<keyword evidence="9 11" id="KW-0472">Membrane</keyword>
<evidence type="ECO:0000256" key="10">
    <source>
        <dbReference type="SAM" id="MobiDB-lite"/>
    </source>
</evidence>
<dbReference type="AlphaFoldDB" id="A0A212KDW7"/>
<gene>
    <name evidence="12" type="ORF">KL86DPRO_50320</name>
</gene>
<evidence type="ECO:0000256" key="3">
    <source>
        <dbReference type="ARBA" id="ARBA00022448"/>
    </source>
</evidence>
<comment type="subcellular location">
    <subcellularLocation>
        <location evidence="1">Cell membrane</location>
        <topology evidence="1">Single-pass membrane protein</topology>
    </subcellularLocation>
</comment>
<dbReference type="SMART" id="SM01323">
    <property type="entry name" value="YajC"/>
    <property type="match status" value="1"/>
</dbReference>
<evidence type="ECO:0000256" key="1">
    <source>
        <dbReference type="ARBA" id="ARBA00004162"/>
    </source>
</evidence>
<dbReference type="PANTHER" id="PTHR33909:SF1">
    <property type="entry name" value="SEC TRANSLOCON ACCESSORY COMPLEX SUBUNIT YAJC"/>
    <property type="match status" value="1"/>
</dbReference>
<evidence type="ECO:0000256" key="4">
    <source>
        <dbReference type="ARBA" id="ARBA00022475"/>
    </source>
</evidence>
<evidence type="ECO:0000256" key="6">
    <source>
        <dbReference type="ARBA" id="ARBA00022927"/>
    </source>
</evidence>
<feature type="region of interest" description="Disordered" evidence="10">
    <location>
        <begin position="103"/>
        <end position="174"/>
    </location>
</feature>
<dbReference type="PANTHER" id="PTHR33909">
    <property type="entry name" value="SEC TRANSLOCON ACCESSORY COMPLEX SUBUNIT YAJC"/>
    <property type="match status" value="1"/>
</dbReference>
<name>A0A212KDW7_9DELT</name>
<reference evidence="12" key="1">
    <citation type="submission" date="2016-04" db="EMBL/GenBank/DDBJ databases">
        <authorList>
            <person name="Evans L.H."/>
            <person name="Alamgir A."/>
            <person name="Owens N."/>
            <person name="Weber N.D."/>
            <person name="Virtaneva K."/>
            <person name="Barbian K."/>
            <person name="Babar A."/>
            <person name="Rosenke K."/>
        </authorList>
    </citation>
    <scope>NUCLEOTIDE SEQUENCE</scope>
    <source>
        <strain evidence="12">86</strain>
    </source>
</reference>
<dbReference type="InterPro" id="IPR003849">
    <property type="entry name" value="Preprotein_translocase_YajC"/>
</dbReference>
<evidence type="ECO:0000256" key="5">
    <source>
        <dbReference type="ARBA" id="ARBA00022692"/>
    </source>
</evidence>
<dbReference type="GO" id="GO:0005886">
    <property type="term" value="C:plasma membrane"/>
    <property type="evidence" value="ECO:0007669"/>
    <property type="project" value="UniProtKB-SubCell"/>
</dbReference>
<keyword evidence="7 11" id="KW-1133">Transmembrane helix</keyword>
<evidence type="ECO:0000256" key="2">
    <source>
        <dbReference type="ARBA" id="ARBA00006742"/>
    </source>
</evidence>
<sequence>MSFIETAYAMAPQAGGGGEANMFASLMPFALIFLVFYFLLIRPQQKKAKEQKLMIAGLKKGDAVITAGGMFGRIVEVDGDIMTVDLGETRVTMNRGYLSAAPQVKQVAPPVKKEKKGKKEKDAPRPAPVASAAQEDVAPEAAEAPEAPAAPEEAKADETPVVSGNDDTNKPAVQ</sequence>
<feature type="transmembrane region" description="Helical" evidence="11">
    <location>
        <begin position="20"/>
        <end position="40"/>
    </location>
</feature>
<keyword evidence="3" id="KW-0813">Transport</keyword>
<keyword evidence="5 11" id="KW-0812">Transmembrane</keyword>
<dbReference type="EMBL" id="FLUQ01000005">
    <property type="protein sequence ID" value="SBW09920.1"/>
    <property type="molecule type" value="Genomic_DNA"/>
</dbReference>
<keyword evidence="8" id="KW-0811">Translocation</keyword>
<dbReference type="GO" id="GO:0015031">
    <property type="term" value="P:protein transport"/>
    <property type="evidence" value="ECO:0007669"/>
    <property type="project" value="UniProtKB-KW"/>
</dbReference>
<proteinExistence type="inferred from homology"/>
<evidence type="ECO:0000256" key="7">
    <source>
        <dbReference type="ARBA" id="ARBA00022989"/>
    </source>
</evidence>
<evidence type="ECO:0000256" key="9">
    <source>
        <dbReference type="ARBA" id="ARBA00023136"/>
    </source>
</evidence>
<dbReference type="PRINTS" id="PR01853">
    <property type="entry name" value="YAJCTRNLCASE"/>
</dbReference>
<evidence type="ECO:0000256" key="11">
    <source>
        <dbReference type="SAM" id="Phobius"/>
    </source>
</evidence>
<accession>A0A212KDW7</accession>
<evidence type="ECO:0000256" key="8">
    <source>
        <dbReference type="ARBA" id="ARBA00023010"/>
    </source>
</evidence>
<evidence type="ECO:0000313" key="12">
    <source>
        <dbReference type="EMBL" id="SBW09920.1"/>
    </source>
</evidence>
<dbReference type="Pfam" id="PF02699">
    <property type="entry name" value="YajC"/>
    <property type="match status" value="1"/>
</dbReference>
<feature type="compositionally biased region" description="Low complexity" evidence="10">
    <location>
        <begin position="130"/>
        <end position="151"/>
    </location>
</feature>
<keyword evidence="6" id="KW-0653">Protein transport</keyword>